<dbReference type="HOGENOM" id="CLU_218762_0_0_10"/>
<organism evidence="1 2">
    <name type="scientific">Porphyromonas gingivalis (strain ATCC 33277 / DSM 20709 / CIP 103683 / JCM 12257 / NCTC 11834 / 2561)</name>
    <dbReference type="NCBI Taxonomy" id="431947"/>
    <lineage>
        <taxon>Bacteria</taxon>
        <taxon>Pseudomonadati</taxon>
        <taxon>Bacteroidota</taxon>
        <taxon>Bacteroidia</taxon>
        <taxon>Bacteroidales</taxon>
        <taxon>Porphyromonadaceae</taxon>
        <taxon>Porphyromonas</taxon>
    </lineage>
</organism>
<reference evidence="1 2" key="1">
    <citation type="journal article" date="2008" name="DNA Res.">
        <title>Determination of the genome sequence of Porphyromonas gingivalis strain ATCC 33277 and genomic comparison with strain W83 revealed extensive genome rearrangements in P. gingivalis.</title>
        <authorList>
            <person name="Naito M."/>
            <person name="Hirakawa H."/>
            <person name="Yamashita A."/>
            <person name="Ohara N."/>
            <person name="Shoji M."/>
            <person name="Yukitake H."/>
            <person name="Nakayama K."/>
            <person name="Toh H."/>
            <person name="Yoshimura F."/>
            <person name="Kuhara S."/>
            <person name="Hattori M."/>
            <person name="Hayashi T."/>
            <person name="Nakayama K."/>
        </authorList>
    </citation>
    <scope>NUCLEOTIDE SEQUENCE [LARGE SCALE GENOMIC DNA]</scope>
    <source>
        <strain evidence="2">ATCC 33277 / DSM 20709 / CIP 103683 / JCM 12257 / NCTC 11834 / 2561</strain>
    </source>
</reference>
<dbReference type="KEGG" id="pgn:PGN_0372"/>
<evidence type="ECO:0000313" key="1">
    <source>
        <dbReference type="EMBL" id="BAG32891.1"/>
    </source>
</evidence>
<gene>
    <name evidence="1" type="ordered locus">PGN_0372</name>
</gene>
<accession>B2RHP6</accession>
<sequence length="30" mass="3560">MRQTKKKISKHLSNSERLRILEEYLTSAAK</sequence>
<proteinExistence type="predicted"/>
<dbReference type="EMBL" id="AP009380">
    <property type="protein sequence ID" value="BAG32891.1"/>
    <property type="molecule type" value="Genomic_DNA"/>
</dbReference>
<dbReference type="Proteomes" id="UP000008842">
    <property type="component" value="Chromosome"/>
</dbReference>
<evidence type="ECO:0000313" key="2">
    <source>
        <dbReference type="Proteomes" id="UP000008842"/>
    </source>
</evidence>
<name>B2RHP6_PORG3</name>
<dbReference type="AlphaFoldDB" id="B2RHP6"/>
<protein>
    <submittedName>
        <fullName evidence="1">Uncharacterized protein</fullName>
    </submittedName>
</protein>